<dbReference type="InterPro" id="IPR036271">
    <property type="entry name" value="Tet_transcr_reg_TetR-rel_C_sf"/>
</dbReference>
<dbReference type="InterPro" id="IPR001647">
    <property type="entry name" value="HTH_TetR"/>
</dbReference>
<keyword evidence="7" id="KW-1185">Reference proteome</keyword>
<dbReference type="Gene3D" id="1.10.357.10">
    <property type="entry name" value="Tetracycline Repressor, domain 2"/>
    <property type="match status" value="1"/>
</dbReference>
<dbReference type="RefSeq" id="WP_380690896.1">
    <property type="nucleotide sequence ID" value="NZ_JBHRSS010000008.1"/>
</dbReference>
<dbReference type="PRINTS" id="PR00455">
    <property type="entry name" value="HTHTETR"/>
</dbReference>
<gene>
    <name evidence="6" type="ORF">ACFOSU_15770</name>
</gene>
<proteinExistence type="predicted"/>
<dbReference type="InterPro" id="IPR009057">
    <property type="entry name" value="Homeodomain-like_sf"/>
</dbReference>
<dbReference type="PANTHER" id="PTHR47506:SF10">
    <property type="entry name" value="TRANSCRIPTIONAL REGULATORY PROTEIN"/>
    <property type="match status" value="1"/>
</dbReference>
<evidence type="ECO:0000256" key="3">
    <source>
        <dbReference type="ARBA" id="ARBA00023163"/>
    </source>
</evidence>
<dbReference type="Pfam" id="PF16925">
    <property type="entry name" value="TetR_C_13"/>
    <property type="match status" value="1"/>
</dbReference>
<comment type="caution">
    <text evidence="6">The sequence shown here is derived from an EMBL/GenBank/DDBJ whole genome shotgun (WGS) entry which is preliminary data.</text>
</comment>
<evidence type="ECO:0000256" key="2">
    <source>
        <dbReference type="ARBA" id="ARBA00023125"/>
    </source>
</evidence>
<reference evidence="7" key="1">
    <citation type="journal article" date="2019" name="Int. J. Syst. Evol. Microbiol.">
        <title>The Global Catalogue of Microorganisms (GCM) 10K type strain sequencing project: providing services to taxonomists for standard genome sequencing and annotation.</title>
        <authorList>
            <consortium name="The Broad Institute Genomics Platform"/>
            <consortium name="The Broad Institute Genome Sequencing Center for Infectious Disease"/>
            <person name="Wu L."/>
            <person name="Ma J."/>
        </authorList>
    </citation>
    <scope>NUCLEOTIDE SEQUENCE [LARGE SCALE GENOMIC DNA]</scope>
    <source>
        <strain evidence="7">KCTC 52640</strain>
    </source>
</reference>
<feature type="domain" description="HTH tetR-type" evidence="5">
    <location>
        <begin position="1"/>
        <end position="58"/>
    </location>
</feature>
<keyword evidence="3" id="KW-0804">Transcription</keyword>
<accession>A0ABV7ERF7</accession>
<keyword evidence="1" id="KW-0805">Transcription regulation</keyword>
<evidence type="ECO:0000313" key="7">
    <source>
        <dbReference type="Proteomes" id="UP001595462"/>
    </source>
</evidence>
<name>A0ABV7ERF7_9GAMM</name>
<dbReference type="EMBL" id="JBHRSS010000008">
    <property type="protein sequence ID" value="MFC3105339.1"/>
    <property type="molecule type" value="Genomic_DNA"/>
</dbReference>
<evidence type="ECO:0000256" key="1">
    <source>
        <dbReference type="ARBA" id="ARBA00023015"/>
    </source>
</evidence>
<dbReference type="InterPro" id="IPR023772">
    <property type="entry name" value="DNA-bd_HTH_TetR-type_CS"/>
</dbReference>
<evidence type="ECO:0000256" key="4">
    <source>
        <dbReference type="PROSITE-ProRule" id="PRU00335"/>
    </source>
</evidence>
<dbReference type="PROSITE" id="PS50977">
    <property type="entry name" value="HTH_TETR_2"/>
    <property type="match status" value="1"/>
</dbReference>
<protein>
    <submittedName>
        <fullName evidence="6">TetR/AcrR family transcriptional regulator</fullName>
    </submittedName>
</protein>
<dbReference type="SUPFAM" id="SSF48498">
    <property type="entry name" value="Tetracyclin repressor-like, C-terminal domain"/>
    <property type="match status" value="1"/>
</dbReference>
<organism evidence="6 7">
    <name type="scientific">Salinisphaera aquimarina</name>
    <dbReference type="NCBI Taxonomy" id="2094031"/>
    <lineage>
        <taxon>Bacteria</taxon>
        <taxon>Pseudomonadati</taxon>
        <taxon>Pseudomonadota</taxon>
        <taxon>Gammaproteobacteria</taxon>
        <taxon>Salinisphaerales</taxon>
        <taxon>Salinisphaeraceae</taxon>
        <taxon>Salinisphaera</taxon>
    </lineage>
</organism>
<evidence type="ECO:0000259" key="5">
    <source>
        <dbReference type="PROSITE" id="PS50977"/>
    </source>
</evidence>
<dbReference type="Pfam" id="PF00440">
    <property type="entry name" value="TetR_N"/>
    <property type="match status" value="1"/>
</dbReference>
<sequence length="185" mass="20415">MDKALDAAMLVFRERGYNATSIADLRAAMGLTAGSLYKAFKDKRAIFIAALDRYLESRGVALSRWLAPTRTGREKILATLHCYAEVSHDAEGRRGCLVMGGVTDIDTFDTKLAHRFRQALAQIEHLFADFVELGIQDGSLPNHLDVQASARYLLCMVEGLRVLGKRGATSREIGAVVEQTMRALQ</sequence>
<dbReference type="PANTHER" id="PTHR47506">
    <property type="entry name" value="TRANSCRIPTIONAL REGULATORY PROTEIN"/>
    <property type="match status" value="1"/>
</dbReference>
<dbReference type="Gene3D" id="1.10.10.60">
    <property type="entry name" value="Homeodomain-like"/>
    <property type="match status" value="1"/>
</dbReference>
<feature type="DNA-binding region" description="H-T-H motif" evidence="4">
    <location>
        <begin position="21"/>
        <end position="40"/>
    </location>
</feature>
<dbReference type="Proteomes" id="UP001595462">
    <property type="component" value="Unassembled WGS sequence"/>
</dbReference>
<keyword evidence="2 4" id="KW-0238">DNA-binding</keyword>
<dbReference type="SUPFAM" id="SSF46689">
    <property type="entry name" value="Homeodomain-like"/>
    <property type="match status" value="1"/>
</dbReference>
<evidence type="ECO:0000313" key="6">
    <source>
        <dbReference type="EMBL" id="MFC3105339.1"/>
    </source>
</evidence>
<dbReference type="PROSITE" id="PS01081">
    <property type="entry name" value="HTH_TETR_1"/>
    <property type="match status" value="1"/>
</dbReference>
<dbReference type="InterPro" id="IPR011075">
    <property type="entry name" value="TetR_C"/>
</dbReference>